<evidence type="ECO:0000256" key="1">
    <source>
        <dbReference type="SAM" id="SignalP"/>
    </source>
</evidence>
<dbReference type="Pfam" id="PF11551">
    <property type="entry name" value="Omp28"/>
    <property type="match status" value="1"/>
</dbReference>
<dbReference type="EMBL" id="JACRTF010000001">
    <property type="protein sequence ID" value="MBC8595178.1"/>
    <property type="molecule type" value="Genomic_DNA"/>
</dbReference>
<dbReference type="Gene3D" id="2.60.40.10">
    <property type="entry name" value="Immunoglobulins"/>
    <property type="match status" value="1"/>
</dbReference>
<evidence type="ECO:0000313" key="3">
    <source>
        <dbReference type="Proteomes" id="UP000651085"/>
    </source>
</evidence>
<feature type="chain" id="PRO_5036953382" evidence="1">
    <location>
        <begin position="23"/>
        <end position="616"/>
    </location>
</feature>
<sequence>MKKLYLLPLIICLLLLQNVAFAQNNPLMKSPLQTDVRQAQARSAESSVQLGYCDDVIASSVGLGKGITLSGAIYITPEQAILYKNDQIKSIHVGLSSKLTKLSVFITQDLNGTNLVKQYVGTTPEGWKDVNLNTPYTITGEGFYIGYICTGDNQIGLSNLKSEYGTYVEISGKWQDYSERWGSLCIRVDVEGDNMPNDLSLISIENSIPKAGESFTLTGVVKSMTTVPVTSYEIKYTIGEETYAPQTFETVLKANMLDTFQIEVPPLSENGEYALQIAISKVNGKADDYEGNSIIQSIVKYKENVYPYKVVVEEGTATWCGFCPRGIVGVREMKKKYPDSFIGIAVHRDDPLEPTSYSPLFDNGILVGFPKCIVNRKTKHVFDPTFSNLEEAYLEEIDKGADVGITVTAQYTSEAQEVVAINTQTEFGYSAENATYSIAFVVTENEVTGYKQQNYYAGGERGAMGGFEDLPPLVNIVYDDIARGIYQSYAGTLNSLPTTIVKGETYTYSYELTLPAEIKNKGNLEIIALLIDSTTKEIVNADKVKLTALTDVEQVRECSDINVFAEDGIIKVNGDYDSMQVYTTEGMEIANLQLYSGIYLVRVVVGNHIYIKKIAL</sequence>
<proteinExistence type="predicted"/>
<dbReference type="InterPro" id="IPR013783">
    <property type="entry name" value="Ig-like_fold"/>
</dbReference>
<dbReference type="RefSeq" id="WP_262436237.1">
    <property type="nucleotide sequence ID" value="NZ_JACRTF010000001.1"/>
</dbReference>
<keyword evidence="3" id="KW-1185">Reference proteome</keyword>
<dbReference type="AlphaFoldDB" id="A0A926F6K6"/>
<reference evidence="2" key="1">
    <citation type="submission" date="2020-08" db="EMBL/GenBank/DDBJ databases">
        <title>Genome public.</title>
        <authorList>
            <person name="Liu C."/>
            <person name="Sun Q."/>
        </authorList>
    </citation>
    <scope>NUCLEOTIDE SEQUENCE</scope>
    <source>
        <strain evidence="2">N12</strain>
    </source>
</reference>
<name>A0A926F6K6_9BACT</name>
<protein>
    <submittedName>
        <fullName evidence="2">Omp28-related outer membrane protein</fullName>
    </submittedName>
</protein>
<keyword evidence="1" id="KW-0732">Signal</keyword>
<evidence type="ECO:0000313" key="2">
    <source>
        <dbReference type="EMBL" id="MBC8595178.1"/>
    </source>
</evidence>
<feature type="signal peptide" evidence="1">
    <location>
        <begin position="1"/>
        <end position="22"/>
    </location>
</feature>
<accession>A0A926F6K6</accession>
<comment type="caution">
    <text evidence="2">The sequence shown here is derived from an EMBL/GenBank/DDBJ whole genome shotgun (WGS) entry which is preliminary data.</text>
</comment>
<organism evidence="2 3">
    <name type="scientific">Jilunia laotingensis</name>
    <dbReference type="NCBI Taxonomy" id="2763675"/>
    <lineage>
        <taxon>Bacteria</taxon>
        <taxon>Pseudomonadati</taxon>
        <taxon>Bacteroidota</taxon>
        <taxon>Bacteroidia</taxon>
        <taxon>Bacteroidales</taxon>
        <taxon>Bacteroidaceae</taxon>
        <taxon>Jilunia</taxon>
    </lineage>
</organism>
<dbReference type="Proteomes" id="UP000651085">
    <property type="component" value="Unassembled WGS sequence"/>
</dbReference>
<gene>
    <name evidence="2" type="ORF">H8744_18375</name>
</gene>
<dbReference type="InterPro" id="IPR021615">
    <property type="entry name" value="Omp28"/>
</dbReference>